<feature type="region of interest" description="Disordered" evidence="1">
    <location>
        <begin position="120"/>
        <end position="181"/>
    </location>
</feature>
<protein>
    <submittedName>
        <fullName evidence="2">Uncharacterized protein</fullName>
    </submittedName>
</protein>
<feature type="region of interest" description="Disordered" evidence="1">
    <location>
        <begin position="1"/>
        <end position="91"/>
    </location>
</feature>
<feature type="region of interest" description="Disordered" evidence="1">
    <location>
        <begin position="208"/>
        <end position="232"/>
    </location>
</feature>
<feature type="compositionally biased region" description="Basic and acidic residues" evidence="1">
    <location>
        <begin position="12"/>
        <end position="33"/>
    </location>
</feature>
<feature type="compositionally biased region" description="Basic residues" evidence="1">
    <location>
        <begin position="214"/>
        <end position="224"/>
    </location>
</feature>
<evidence type="ECO:0000313" key="2">
    <source>
        <dbReference type="EMBL" id="OSX70217.1"/>
    </source>
</evidence>
<accession>A0A1X6NNQ5</accession>
<evidence type="ECO:0000313" key="3">
    <source>
        <dbReference type="Proteomes" id="UP000218209"/>
    </source>
</evidence>
<feature type="compositionally biased region" description="Low complexity" evidence="1">
    <location>
        <begin position="65"/>
        <end position="76"/>
    </location>
</feature>
<reference evidence="2 3" key="1">
    <citation type="submission" date="2017-03" db="EMBL/GenBank/DDBJ databases">
        <title>WGS assembly of Porphyra umbilicalis.</title>
        <authorList>
            <person name="Brawley S.H."/>
            <person name="Blouin N.A."/>
            <person name="Ficko-Blean E."/>
            <person name="Wheeler G.L."/>
            <person name="Lohr M."/>
            <person name="Goodson H.V."/>
            <person name="Jenkins J.W."/>
            <person name="Blaby-Haas C.E."/>
            <person name="Helliwell K.E."/>
            <person name="Chan C."/>
            <person name="Marriage T."/>
            <person name="Bhattacharya D."/>
            <person name="Klein A.S."/>
            <person name="Badis Y."/>
            <person name="Brodie J."/>
            <person name="Cao Y."/>
            <person name="Collen J."/>
            <person name="Dittami S.M."/>
            <person name="Gachon C.M."/>
            <person name="Green B.R."/>
            <person name="Karpowicz S."/>
            <person name="Kim J.W."/>
            <person name="Kudahl U."/>
            <person name="Lin S."/>
            <person name="Michel G."/>
            <person name="Mittag M."/>
            <person name="Olson B.J."/>
            <person name="Pangilinan J."/>
            <person name="Peng Y."/>
            <person name="Qiu H."/>
            <person name="Shu S."/>
            <person name="Singer J.T."/>
            <person name="Smith A.G."/>
            <person name="Sprecher B.N."/>
            <person name="Wagner V."/>
            <person name="Wang W."/>
            <person name="Wang Z.-Y."/>
            <person name="Yan J."/>
            <person name="Yarish C."/>
            <person name="Zoeuner-Riek S."/>
            <person name="Zhuang Y."/>
            <person name="Zou Y."/>
            <person name="Lindquist E.A."/>
            <person name="Grimwood J."/>
            <person name="Barry K."/>
            <person name="Rokhsar D.S."/>
            <person name="Schmutz J."/>
            <person name="Stiller J.W."/>
            <person name="Grossman A.R."/>
            <person name="Prochnik S.E."/>
        </authorList>
    </citation>
    <scope>NUCLEOTIDE SEQUENCE [LARGE SCALE GENOMIC DNA]</scope>
    <source>
        <strain evidence="2">4086291</strain>
    </source>
</reference>
<dbReference type="Proteomes" id="UP000218209">
    <property type="component" value="Unassembled WGS sequence"/>
</dbReference>
<dbReference type="EMBL" id="KV919292">
    <property type="protein sequence ID" value="OSX70217.1"/>
    <property type="molecule type" value="Genomic_DNA"/>
</dbReference>
<sequence>MGGTAGGAAGPHRWEAPRRGRYAPDRRRARGVEPRQSTNRGAATPPPIPPADGTELGTRHGERGTTTTAAATAATAPQPRRPPTGRSVWRPAHPLLRLGTPHPLPPVSCGCDTTKSGGTMGAPECTPPPPAGPATCRSRRAATPACGHEGGGVRREGPPSARRATTAAAAAAADRRGPSLRRQSPRLTWTAVLLVALLIAAMLAGSPADGAAKGKGKGKGKGNGKGKAPACPPAKCMTKAKVNSAIDMARKRLVTKEKVPAKRAAQIKPLVLAVAKTCKSGGKPVSPPTYCFPETPEAAFGGAYAAALRKFGKHVTKSTPFGVSKKKGLSGCAVCEPYYFSHRFSCCYIGCTSLILLVGSSTIYLDGCCRYLHGRCLRSAEAPSSGPYTLWSGF</sequence>
<dbReference type="AlphaFoldDB" id="A0A1X6NNQ5"/>
<feature type="compositionally biased region" description="Low complexity" evidence="1">
    <location>
        <begin position="161"/>
        <end position="172"/>
    </location>
</feature>
<name>A0A1X6NNQ5_PORUM</name>
<evidence type="ECO:0000256" key="1">
    <source>
        <dbReference type="SAM" id="MobiDB-lite"/>
    </source>
</evidence>
<organism evidence="2 3">
    <name type="scientific">Porphyra umbilicalis</name>
    <name type="common">Purple laver</name>
    <name type="synonym">Red alga</name>
    <dbReference type="NCBI Taxonomy" id="2786"/>
    <lineage>
        <taxon>Eukaryota</taxon>
        <taxon>Rhodophyta</taxon>
        <taxon>Bangiophyceae</taxon>
        <taxon>Bangiales</taxon>
        <taxon>Bangiaceae</taxon>
        <taxon>Porphyra</taxon>
    </lineage>
</organism>
<gene>
    <name evidence="2" type="ORF">BU14_0852s0002</name>
</gene>
<keyword evidence="3" id="KW-1185">Reference proteome</keyword>
<proteinExistence type="predicted"/>